<organism evidence="11 12">
    <name type="scientific">Duganella vulcania</name>
    <dbReference type="NCBI Taxonomy" id="2692166"/>
    <lineage>
        <taxon>Bacteria</taxon>
        <taxon>Pseudomonadati</taxon>
        <taxon>Pseudomonadota</taxon>
        <taxon>Betaproteobacteria</taxon>
        <taxon>Burkholderiales</taxon>
        <taxon>Oxalobacteraceae</taxon>
        <taxon>Telluria group</taxon>
        <taxon>Duganella</taxon>
    </lineage>
</organism>
<dbReference type="SUPFAM" id="SSF52540">
    <property type="entry name" value="P-loop containing nucleoside triphosphate hydrolases"/>
    <property type="match status" value="1"/>
</dbReference>
<accession>A0A845GDC6</accession>
<dbReference type="GO" id="GO:0016887">
    <property type="term" value="F:ATP hydrolysis activity"/>
    <property type="evidence" value="ECO:0007669"/>
    <property type="project" value="InterPro"/>
</dbReference>
<dbReference type="Gene3D" id="3.40.50.300">
    <property type="entry name" value="P-loop containing nucleotide triphosphate hydrolases"/>
    <property type="match status" value="1"/>
</dbReference>
<feature type="transmembrane region" description="Helical" evidence="8">
    <location>
        <begin position="20"/>
        <end position="42"/>
    </location>
</feature>
<evidence type="ECO:0000259" key="9">
    <source>
        <dbReference type="PROSITE" id="PS50893"/>
    </source>
</evidence>
<dbReference type="Pfam" id="PF00005">
    <property type="entry name" value="ABC_tran"/>
    <property type="match status" value="1"/>
</dbReference>
<feature type="transmembrane region" description="Helical" evidence="8">
    <location>
        <begin position="271"/>
        <end position="292"/>
    </location>
</feature>
<keyword evidence="7 8" id="KW-0472">Membrane</keyword>
<dbReference type="PROSITE" id="PS50929">
    <property type="entry name" value="ABC_TM1F"/>
    <property type="match status" value="1"/>
</dbReference>
<keyword evidence="6 8" id="KW-1133">Transmembrane helix</keyword>
<evidence type="ECO:0000313" key="12">
    <source>
        <dbReference type="Proteomes" id="UP000470302"/>
    </source>
</evidence>
<gene>
    <name evidence="11" type="ORF">GTP91_30285</name>
</gene>
<keyword evidence="5" id="KW-0067">ATP-binding</keyword>
<dbReference type="EMBL" id="WWCW01000206">
    <property type="protein sequence ID" value="MYM91452.1"/>
    <property type="molecule type" value="Genomic_DNA"/>
</dbReference>
<name>A0A845GDC6_9BURK</name>
<dbReference type="InterPro" id="IPR003593">
    <property type="entry name" value="AAA+_ATPase"/>
</dbReference>
<sequence>MPRTLLSLLARETGDIRRDLLFALLISAAANTGILVIINQASASAAEGAGDLRLLATFVVAMALYVVGLRFTFGMATRAVEGMLAQIRQRLMRGIAHADLLALRQQREGRLLQSIAQDTIVISESQGLLVAAAHSALMVAMTGVYVLTVSWPAFLIVVAMIAAGAMIHLARSKELDQYAARSAGLEASFLGKMNDMIKGLPEVKLSTARREALLAELDHVGQDLCEVKVRTTSVYNANALFSQSFFYGLLAVIVFVLPALIDGFAPQAPKLLSSVLFIFGPLSTLITAVPSIGRADRAAASLCQLEADIGRPASPKPGPVPKPLPMTAAIECRGLQFHYPGDAGETFGIGPIDLKLPQGEIVMFVGGNGSGKTTLLKAIAGLYKVGAGQLLFDGKPVPPDGQQRQRETFGAIFSDFHLFLKLYGIEADEAAITAELETMRLTDKLGYSEEGFSTRDLSTGQRKRVAMVVAMLENRPILIFDEWAAEQDPEFRAYFYEELLPRLKAKGKTLLVATHDDRYFGMADMVVKMELGRLVSTQRRGELAS</sequence>
<keyword evidence="4" id="KW-0547">Nucleotide-binding</keyword>
<dbReference type="InterPro" id="IPR003439">
    <property type="entry name" value="ABC_transporter-like_ATP-bd"/>
</dbReference>
<dbReference type="NCBIfam" id="TIGR01194">
    <property type="entry name" value="cyc_pep_trnsptr"/>
    <property type="match status" value="1"/>
</dbReference>
<dbReference type="GO" id="GO:0005524">
    <property type="term" value="F:ATP binding"/>
    <property type="evidence" value="ECO:0007669"/>
    <property type="project" value="UniProtKB-KW"/>
</dbReference>
<evidence type="ECO:0000256" key="1">
    <source>
        <dbReference type="ARBA" id="ARBA00004651"/>
    </source>
</evidence>
<dbReference type="GO" id="GO:1904680">
    <property type="term" value="F:peptide transmembrane transporter activity"/>
    <property type="evidence" value="ECO:0007669"/>
    <property type="project" value="InterPro"/>
</dbReference>
<feature type="transmembrane region" description="Helical" evidence="8">
    <location>
        <begin position="245"/>
        <end position="265"/>
    </location>
</feature>
<dbReference type="PANTHER" id="PTHR24221">
    <property type="entry name" value="ATP-BINDING CASSETTE SUB-FAMILY B"/>
    <property type="match status" value="1"/>
</dbReference>
<reference evidence="11 12" key="1">
    <citation type="submission" date="2020-01" db="EMBL/GenBank/DDBJ databases">
        <title>Novel species isolated from a subtropical stream in China.</title>
        <authorList>
            <person name="Lu H."/>
        </authorList>
    </citation>
    <scope>NUCLEOTIDE SEQUENCE [LARGE SCALE GENOMIC DNA]</scope>
    <source>
        <strain evidence="11 12">FT82W</strain>
    </source>
</reference>
<evidence type="ECO:0000256" key="4">
    <source>
        <dbReference type="ARBA" id="ARBA00022741"/>
    </source>
</evidence>
<dbReference type="InterPro" id="IPR027417">
    <property type="entry name" value="P-loop_NTPase"/>
</dbReference>
<dbReference type="PANTHER" id="PTHR24221:SF654">
    <property type="entry name" value="ATP-BINDING CASSETTE SUB-FAMILY B MEMBER 6"/>
    <property type="match status" value="1"/>
</dbReference>
<dbReference type="InterPro" id="IPR005898">
    <property type="entry name" value="Cyc_pep_transpt_SyrD/YojI"/>
</dbReference>
<comment type="subcellular location">
    <subcellularLocation>
        <location evidence="1">Cell membrane</location>
        <topology evidence="1">Multi-pass membrane protein</topology>
    </subcellularLocation>
</comment>
<dbReference type="SMART" id="SM00382">
    <property type="entry name" value="AAA"/>
    <property type="match status" value="1"/>
</dbReference>
<keyword evidence="3 8" id="KW-0812">Transmembrane</keyword>
<dbReference type="InterPro" id="IPR039421">
    <property type="entry name" value="Type_1_exporter"/>
</dbReference>
<feature type="domain" description="ABC transmembrane type-1" evidence="10">
    <location>
        <begin position="20"/>
        <end position="294"/>
    </location>
</feature>
<feature type="transmembrane region" description="Helical" evidence="8">
    <location>
        <begin position="127"/>
        <end position="147"/>
    </location>
</feature>
<evidence type="ECO:0000256" key="2">
    <source>
        <dbReference type="ARBA" id="ARBA00022475"/>
    </source>
</evidence>
<comment type="caution">
    <text evidence="11">The sequence shown here is derived from an EMBL/GenBank/DDBJ whole genome shotgun (WGS) entry which is preliminary data.</text>
</comment>
<dbReference type="InterPro" id="IPR036640">
    <property type="entry name" value="ABC1_TM_sf"/>
</dbReference>
<dbReference type="PROSITE" id="PS50893">
    <property type="entry name" value="ABC_TRANSPORTER_2"/>
    <property type="match status" value="1"/>
</dbReference>
<protein>
    <submittedName>
        <fullName evidence="11">Cyclic peptide export ABC transporter</fullName>
    </submittedName>
</protein>
<proteinExistence type="predicted"/>
<evidence type="ECO:0000256" key="3">
    <source>
        <dbReference type="ARBA" id="ARBA00022692"/>
    </source>
</evidence>
<dbReference type="AlphaFoldDB" id="A0A845GDC6"/>
<dbReference type="SUPFAM" id="SSF90123">
    <property type="entry name" value="ABC transporter transmembrane region"/>
    <property type="match status" value="1"/>
</dbReference>
<evidence type="ECO:0000256" key="6">
    <source>
        <dbReference type="ARBA" id="ARBA00022989"/>
    </source>
</evidence>
<evidence type="ECO:0000259" key="10">
    <source>
        <dbReference type="PROSITE" id="PS50929"/>
    </source>
</evidence>
<dbReference type="Pfam" id="PF00664">
    <property type="entry name" value="ABC_membrane"/>
    <property type="match status" value="1"/>
</dbReference>
<evidence type="ECO:0000256" key="8">
    <source>
        <dbReference type="SAM" id="Phobius"/>
    </source>
</evidence>
<feature type="transmembrane region" description="Helical" evidence="8">
    <location>
        <begin position="153"/>
        <end position="171"/>
    </location>
</feature>
<dbReference type="RefSeq" id="WP_161100087.1">
    <property type="nucleotide sequence ID" value="NZ_WWCW01000206.1"/>
</dbReference>
<dbReference type="InterPro" id="IPR011527">
    <property type="entry name" value="ABC1_TM_dom"/>
</dbReference>
<dbReference type="Gene3D" id="1.20.1560.10">
    <property type="entry name" value="ABC transporter type 1, transmembrane domain"/>
    <property type="match status" value="1"/>
</dbReference>
<dbReference type="GO" id="GO:0005886">
    <property type="term" value="C:plasma membrane"/>
    <property type="evidence" value="ECO:0007669"/>
    <property type="project" value="UniProtKB-SubCell"/>
</dbReference>
<keyword evidence="2" id="KW-1003">Cell membrane</keyword>
<feature type="domain" description="ABC transporter" evidence="9">
    <location>
        <begin position="330"/>
        <end position="544"/>
    </location>
</feature>
<feature type="transmembrane region" description="Helical" evidence="8">
    <location>
        <begin position="54"/>
        <end position="73"/>
    </location>
</feature>
<evidence type="ECO:0000256" key="7">
    <source>
        <dbReference type="ARBA" id="ARBA00023136"/>
    </source>
</evidence>
<evidence type="ECO:0000313" key="11">
    <source>
        <dbReference type="EMBL" id="MYM91452.1"/>
    </source>
</evidence>
<dbReference type="GO" id="GO:0140359">
    <property type="term" value="F:ABC-type transporter activity"/>
    <property type="evidence" value="ECO:0007669"/>
    <property type="project" value="InterPro"/>
</dbReference>
<dbReference type="Proteomes" id="UP000470302">
    <property type="component" value="Unassembled WGS sequence"/>
</dbReference>
<dbReference type="GO" id="GO:0015833">
    <property type="term" value="P:peptide transport"/>
    <property type="evidence" value="ECO:0007669"/>
    <property type="project" value="InterPro"/>
</dbReference>
<evidence type="ECO:0000256" key="5">
    <source>
        <dbReference type="ARBA" id="ARBA00022840"/>
    </source>
</evidence>